<reference evidence="2 3" key="1">
    <citation type="submission" date="2020-07" db="EMBL/GenBank/DDBJ databases">
        <title>Trichoderma asperellum IC-1 whole genome shotgun sequence.</title>
        <authorList>
            <person name="Kanamasa S."/>
            <person name="Takahashi H."/>
        </authorList>
    </citation>
    <scope>NUCLEOTIDE SEQUENCE [LARGE SCALE GENOMIC DNA]</scope>
    <source>
        <strain evidence="2 3">IC-1</strain>
    </source>
</reference>
<dbReference type="Proteomes" id="UP000517252">
    <property type="component" value="Unassembled WGS sequence"/>
</dbReference>
<feature type="compositionally biased region" description="Low complexity" evidence="1">
    <location>
        <begin position="164"/>
        <end position="176"/>
    </location>
</feature>
<dbReference type="OrthoDB" id="3647690at2759"/>
<sequence length="357" mass="39993">MPRSRRGAAKKSKNRKPPADQDLGWYTIRRILDEKTVRGRVQYFVEWDDNAVTGQSSEVTTLALQEWERVKAQRLQKDRQEQRLIDQQLEQQLQPEPGSDSEPESGLKERQGQQLPVQLPNHQEQQAQQESTLDQESDASQPPRPAHRRRPAKVNASQQKRQRSPSVASSSSDSSSARPRKVIRSDTCGSLCDEPGPSLVSSPSISTPSEFPDLPDVDISGYRTRATSALVVEIPKNSNINRADYLSVLGSQSSSKSSQSLAELESEDSRVSIVPNNQRTVPGSQEGLSNLGLKTVHPSQVLVSFQIPLKILRRRHPSCLTSLLISLTDQERSQKQTALLYLHLYHTAHLLRAHRKL</sequence>
<feature type="region of interest" description="Disordered" evidence="1">
    <location>
        <begin position="1"/>
        <end position="23"/>
    </location>
</feature>
<feature type="compositionally biased region" description="Low complexity" evidence="1">
    <location>
        <begin position="195"/>
        <end position="212"/>
    </location>
</feature>
<dbReference type="EMBL" id="BLZH01000005">
    <property type="protein sequence ID" value="GFP55335.1"/>
    <property type="molecule type" value="Genomic_DNA"/>
</dbReference>
<feature type="compositionally biased region" description="Basic residues" evidence="1">
    <location>
        <begin position="1"/>
        <end position="16"/>
    </location>
</feature>
<evidence type="ECO:0000313" key="2">
    <source>
        <dbReference type="EMBL" id="GFP55335.1"/>
    </source>
</evidence>
<dbReference type="AlphaFoldDB" id="A0A6V8QSL8"/>
<feature type="compositionally biased region" description="Polar residues" evidence="1">
    <location>
        <begin position="112"/>
        <end position="140"/>
    </location>
</feature>
<feature type="region of interest" description="Disordered" evidence="1">
    <location>
        <begin position="76"/>
        <end position="216"/>
    </location>
</feature>
<organism evidence="2 3">
    <name type="scientific">Trichoderma asperellum</name>
    <name type="common">Filamentous fungus</name>
    <dbReference type="NCBI Taxonomy" id="101201"/>
    <lineage>
        <taxon>Eukaryota</taxon>
        <taxon>Fungi</taxon>
        <taxon>Dikarya</taxon>
        <taxon>Ascomycota</taxon>
        <taxon>Pezizomycotina</taxon>
        <taxon>Sordariomycetes</taxon>
        <taxon>Hypocreomycetidae</taxon>
        <taxon>Hypocreales</taxon>
        <taxon>Hypocreaceae</taxon>
        <taxon>Trichoderma</taxon>
    </lineage>
</organism>
<proteinExistence type="predicted"/>
<protein>
    <recommendedName>
        <fullName evidence="4">Chromo domain-containing protein</fullName>
    </recommendedName>
</protein>
<dbReference type="CDD" id="cd00024">
    <property type="entry name" value="CD_CSD"/>
    <property type="match status" value="1"/>
</dbReference>
<comment type="caution">
    <text evidence="2">The sequence shown here is derived from an EMBL/GenBank/DDBJ whole genome shotgun (WGS) entry which is preliminary data.</text>
</comment>
<evidence type="ECO:0000313" key="3">
    <source>
        <dbReference type="Proteomes" id="UP000517252"/>
    </source>
</evidence>
<gene>
    <name evidence="2" type="ORF">TASIC1_0005019300</name>
</gene>
<evidence type="ECO:0000256" key="1">
    <source>
        <dbReference type="SAM" id="MobiDB-lite"/>
    </source>
</evidence>
<name>A0A6V8QSL8_TRIAP</name>
<evidence type="ECO:0008006" key="4">
    <source>
        <dbReference type="Google" id="ProtNLM"/>
    </source>
</evidence>
<accession>A0A6V8QSL8</accession>
<feature type="compositionally biased region" description="Low complexity" evidence="1">
    <location>
        <begin position="85"/>
        <end position="97"/>
    </location>
</feature>